<dbReference type="Proteomes" id="UP000054359">
    <property type="component" value="Unassembled WGS sequence"/>
</dbReference>
<keyword evidence="2" id="KW-0548">Nucleotidyltransferase</keyword>
<feature type="domain" description="Reverse transcriptase" evidence="1">
    <location>
        <begin position="1"/>
        <end position="156"/>
    </location>
</feature>
<dbReference type="AlphaFoldDB" id="A0A087U4Z0"/>
<dbReference type="GO" id="GO:0003964">
    <property type="term" value="F:RNA-directed DNA polymerase activity"/>
    <property type="evidence" value="ECO:0007669"/>
    <property type="project" value="UniProtKB-KW"/>
</dbReference>
<feature type="non-terminal residue" evidence="2">
    <location>
        <position position="216"/>
    </location>
</feature>
<dbReference type="OMA" id="WNDHIAK"/>
<dbReference type="EMBL" id="KK118194">
    <property type="protein sequence ID" value="KFM72429.1"/>
    <property type="molecule type" value="Genomic_DNA"/>
</dbReference>
<name>A0A087U4Z0_STEMI</name>
<evidence type="ECO:0000313" key="2">
    <source>
        <dbReference type="EMBL" id="KFM72429.1"/>
    </source>
</evidence>
<dbReference type="InterPro" id="IPR000477">
    <property type="entry name" value="RT_dom"/>
</dbReference>
<dbReference type="PANTHER" id="PTHR33332">
    <property type="entry name" value="REVERSE TRANSCRIPTASE DOMAIN-CONTAINING PROTEIN"/>
    <property type="match status" value="1"/>
</dbReference>
<evidence type="ECO:0000259" key="1">
    <source>
        <dbReference type="PROSITE" id="PS50878"/>
    </source>
</evidence>
<gene>
    <name evidence="2" type="ORF">X975_15949</name>
</gene>
<proteinExistence type="predicted"/>
<keyword evidence="3" id="KW-1185">Reference proteome</keyword>
<sequence>MVIQHRRHGSDCSPRDTMCLYWKIATICAENEHSSLRNIKASVPQGSILGPLLYLFYVSDFPPLDLISGCFIGCYADDTAVAVRSIRAEHAVLKLQKFMPSIESWCTKWRIAINASKSQLLLIRRRYARKGFYGELKLFNEKIPLVTKAKYLGIVLNTSFKWNDHIAKIKQKTIGVINSLTPLLGKYSRLDLYKKRHIYTAIIRPIMTYASPAWAA</sequence>
<evidence type="ECO:0000313" key="3">
    <source>
        <dbReference type="Proteomes" id="UP000054359"/>
    </source>
</evidence>
<protein>
    <submittedName>
        <fullName evidence="2">RNA-directed DNA polymerase from mobile element jockey</fullName>
    </submittedName>
</protein>
<accession>A0A087U4Z0</accession>
<dbReference type="InterPro" id="IPR043502">
    <property type="entry name" value="DNA/RNA_pol_sf"/>
</dbReference>
<dbReference type="PROSITE" id="PS50878">
    <property type="entry name" value="RT_POL"/>
    <property type="match status" value="1"/>
</dbReference>
<dbReference type="STRING" id="407821.A0A087U4Z0"/>
<keyword evidence="2" id="KW-0808">Transferase</keyword>
<organism evidence="2 3">
    <name type="scientific">Stegodyphus mimosarum</name>
    <name type="common">African social velvet spider</name>
    <dbReference type="NCBI Taxonomy" id="407821"/>
    <lineage>
        <taxon>Eukaryota</taxon>
        <taxon>Metazoa</taxon>
        <taxon>Ecdysozoa</taxon>
        <taxon>Arthropoda</taxon>
        <taxon>Chelicerata</taxon>
        <taxon>Arachnida</taxon>
        <taxon>Araneae</taxon>
        <taxon>Araneomorphae</taxon>
        <taxon>Entelegynae</taxon>
        <taxon>Eresoidea</taxon>
        <taxon>Eresidae</taxon>
        <taxon>Stegodyphus</taxon>
    </lineage>
</organism>
<reference evidence="2 3" key="1">
    <citation type="submission" date="2013-11" db="EMBL/GenBank/DDBJ databases">
        <title>Genome sequencing of Stegodyphus mimosarum.</title>
        <authorList>
            <person name="Bechsgaard J."/>
        </authorList>
    </citation>
    <scope>NUCLEOTIDE SEQUENCE [LARGE SCALE GENOMIC DNA]</scope>
</reference>
<dbReference type="OrthoDB" id="6515679at2759"/>
<dbReference type="SUPFAM" id="SSF56672">
    <property type="entry name" value="DNA/RNA polymerases"/>
    <property type="match status" value="1"/>
</dbReference>
<keyword evidence="2" id="KW-0695">RNA-directed DNA polymerase</keyword>
<dbReference type="Pfam" id="PF00078">
    <property type="entry name" value="RVT_1"/>
    <property type="match status" value="1"/>
</dbReference>